<organism evidence="1 2">
    <name type="scientific">Helianthus annuus</name>
    <name type="common">Common sunflower</name>
    <dbReference type="NCBI Taxonomy" id="4232"/>
    <lineage>
        <taxon>Eukaryota</taxon>
        <taxon>Viridiplantae</taxon>
        <taxon>Streptophyta</taxon>
        <taxon>Embryophyta</taxon>
        <taxon>Tracheophyta</taxon>
        <taxon>Spermatophyta</taxon>
        <taxon>Magnoliopsida</taxon>
        <taxon>eudicotyledons</taxon>
        <taxon>Gunneridae</taxon>
        <taxon>Pentapetalae</taxon>
        <taxon>asterids</taxon>
        <taxon>campanulids</taxon>
        <taxon>Asterales</taxon>
        <taxon>Asteraceae</taxon>
        <taxon>Asteroideae</taxon>
        <taxon>Heliantheae alliance</taxon>
        <taxon>Heliantheae</taxon>
        <taxon>Helianthus</taxon>
    </lineage>
</organism>
<dbReference type="PANTHER" id="PTHR33103:SF27">
    <property type="entry name" value="OS04G0594700 PROTEIN"/>
    <property type="match status" value="1"/>
</dbReference>
<evidence type="ECO:0000313" key="1">
    <source>
        <dbReference type="EMBL" id="KAF5789072.1"/>
    </source>
</evidence>
<reference evidence="1" key="1">
    <citation type="journal article" date="2017" name="Nature">
        <title>The sunflower genome provides insights into oil metabolism, flowering and Asterid evolution.</title>
        <authorList>
            <person name="Badouin H."/>
            <person name="Gouzy J."/>
            <person name="Grassa C.J."/>
            <person name="Murat F."/>
            <person name="Staton S.E."/>
            <person name="Cottret L."/>
            <person name="Lelandais-Briere C."/>
            <person name="Owens G.L."/>
            <person name="Carrere S."/>
            <person name="Mayjonade B."/>
            <person name="Legrand L."/>
            <person name="Gill N."/>
            <person name="Kane N.C."/>
            <person name="Bowers J.E."/>
            <person name="Hubner S."/>
            <person name="Bellec A."/>
            <person name="Berard A."/>
            <person name="Berges H."/>
            <person name="Blanchet N."/>
            <person name="Boniface M.C."/>
            <person name="Brunel D."/>
            <person name="Catrice O."/>
            <person name="Chaidir N."/>
            <person name="Claudel C."/>
            <person name="Donnadieu C."/>
            <person name="Faraut T."/>
            <person name="Fievet G."/>
            <person name="Helmstetter N."/>
            <person name="King M."/>
            <person name="Knapp S.J."/>
            <person name="Lai Z."/>
            <person name="Le Paslier M.C."/>
            <person name="Lippi Y."/>
            <person name="Lorenzon L."/>
            <person name="Mandel J.R."/>
            <person name="Marage G."/>
            <person name="Marchand G."/>
            <person name="Marquand E."/>
            <person name="Bret-Mestries E."/>
            <person name="Morien E."/>
            <person name="Nambeesan S."/>
            <person name="Nguyen T."/>
            <person name="Pegot-Espagnet P."/>
            <person name="Pouilly N."/>
            <person name="Raftis F."/>
            <person name="Sallet E."/>
            <person name="Schiex T."/>
            <person name="Thomas J."/>
            <person name="Vandecasteele C."/>
            <person name="Vares D."/>
            <person name="Vear F."/>
            <person name="Vautrin S."/>
            <person name="Crespi M."/>
            <person name="Mangin B."/>
            <person name="Burke J.M."/>
            <person name="Salse J."/>
            <person name="Munos S."/>
            <person name="Vincourt P."/>
            <person name="Rieseberg L.H."/>
            <person name="Langlade N.B."/>
        </authorList>
    </citation>
    <scope>NUCLEOTIDE SEQUENCE</scope>
    <source>
        <tissue evidence="1">Leaves</tissue>
    </source>
</reference>
<dbReference type="PANTHER" id="PTHR33103">
    <property type="entry name" value="OS01G0153900 PROTEIN"/>
    <property type="match status" value="1"/>
</dbReference>
<dbReference type="Proteomes" id="UP000215914">
    <property type="component" value="Unassembled WGS sequence"/>
</dbReference>
<comment type="caution">
    <text evidence="1">The sequence shown here is derived from an EMBL/GenBank/DDBJ whole genome shotgun (WGS) entry which is preliminary data.</text>
</comment>
<sequence length="61" mass="6844">MAKSIYRQSEKRVVCAEADHSFVDILFSFMTLPVGTIVKMLGKHPDAKFEALGSLNNLYQP</sequence>
<reference evidence="1" key="2">
    <citation type="submission" date="2020-06" db="EMBL/GenBank/DDBJ databases">
        <title>Helianthus annuus Genome sequencing and assembly Release 2.</title>
        <authorList>
            <person name="Gouzy J."/>
            <person name="Langlade N."/>
            <person name="Munos S."/>
        </authorList>
    </citation>
    <scope>NUCLEOTIDE SEQUENCE</scope>
    <source>
        <tissue evidence="1">Leaves</tissue>
    </source>
</reference>
<gene>
    <name evidence="1" type="ORF">HanXRQr2_Chr09g0366551</name>
</gene>
<accession>A0A9K3I2X5</accession>
<protein>
    <submittedName>
        <fullName evidence="1">Uncharacterized protein</fullName>
    </submittedName>
</protein>
<evidence type="ECO:0000313" key="2">
    <source>
        <dbReference type="Proteomes" id="UP000215914"/>
    </source>
</evidence>
<dbReference type="EMBL" id="MNCJ02000324">
    <property type="protein sequence ID" value="KAF5789072.1"/>
    <property type="molecule type" value="Genomic_DNA"/>
</dbReference>
<dbReference type="InterPro" id="IPR007750">
    <property type="entry name" value="DUF674"/>
</dbReference>
<name>A0A9K3I2X5_HELAN</name>
<keyword evidence="2" id="KW-1185">Reference proteome</keyword>
<dbReference type="Pfam" id="PF05056">
    <property type="entry name" value="DUF674"/>
    <property type="match status" value="1"/>
</dbReference>
<dbReference type="Gramene" id="mRNA:HanXRQr2_Chr09g0366551">
    <property type="protein sequence ID" value="CDS:HanXRQr2_Chr09g0366551.1"/>
    <property type="gene ID" value="HanXRQr2_Chr09g0366551"/>
</dbReference>
<dbReference type="AlphaFoldDB" id="A0A9K3I2X5"/>
<proteinExistence type="predicted"/>